<sequence>MQLQHHRISNHYNKLWSYISAKNELFKLAQVVLACILLIWWLKDWQFFKDESFSLPTYKENRNHYITKNGDHPKRSNRWDAYCKRIIIIIQEIYFYGKKYVYKKLLLRVI</sequence>
<reference evidence="1" key="1">
    <citation type="submission" date="2013-07" db="EMBL/GenBank/DDBJ databases">
        <title>The genome of an arbuscular mycorrhizal fungus provides insights into the evolution of the oldest plant symbiosis.</title>
        <authorList>
            <consortium name="DOE Joint Genome Institute"/>
            <person name="Tisserant E."/>
            <person name="Malbreil M."/>
            <person name="Kuo A."/>
            <person name="Kohler A."/>
            <person name="Symeonidi A."/>
            <person name="Balestrini R."/>
            <person name="Charron P."/>
            <person name="Duensing N."/>
            <person name="Frei-dit-Frey N."/>
            <person name="Gianinazzi-Pearson V."/>
            <person name="Gilbert B."/>
            <person name="Handa Y."/>
            <person name="Hijri M."/>
            <person name="Kaul R."/>
            <person name="Kawaguchi M."/>
            <person name="Krajinski F."/>
            <person name="Lammers P."/>
            <person name="Lapierre D."/>
            <person name="Masclaux F.G."/>
            <person name="Murat C."/>
            <person name="Morin E."/>
            <person name="Ndikumana S."/>
            <person name="Pagni M."/>
            <person name="Petitpierre D."/>
            <person name="Requena N."/>
            <person name="Rosikiewicz P."/>
            <person name="Riley R."/>
            <person name="Saito K."/>
            <person name="San Clemente H."/>
            <person name="Shapiro H."/>
            <person name="van Tuinen D."/>
            <person name="Becard G."/>
            <person name="Bonfante P."/>
            <person name="Paszkowski U."/>
            <person name="Shachar-Hill Y."/>
            <person name="Young J.P."/>
            <person name="Sanders I.R."/>
            <person name="Henrissat B."/>
            <person name="Rensing S.A."/>
            <person name="Grigoriev I.V."/>
            <person name="Corradi N."/>
            <person name="Roux C."/>
            <person name="Martin F."/>
        </authorList>
    </citation>
    <scope>NUCLEOTIDE SEQUENCE</scope>
    <source>
        <strain evidence="1">DAOM 197198</strain>
    </source>
</reference>
<name>U9U1N4_RHIID</name>
<accession>U9U1N4</accession>
<protein>
    <submittedName>
        <fullName evidence="1">Uncharacterized protein</fullName>
    </submittedName>
</protein>
<dbReference type="EMBL" id="KI284889">
    <property type="protein sequence ID" value="ESA12483.1"/>
    <property type="molecule type" value="Genomic_DNA"/>
</dbReference>
<dbReference type="AlphaFoldDB" id="U9U1N4"/>
<proteinExistence type="predicted"/>
<evidence type="ECO:0000313" key="1">
    <source>
        <dbReference type="EMBL" id="ESA12483.1"/>
    </source>
</evidence>
<gene>
    <name evidence="1" type="ORF">GLOINDRAFT_96332</name>
</gene>
<dbReference type="HOGENOM" id="CLU_2172379_0_0_1"/>
<organism evidence="1">
    <name type="scientific">Rhizophagus irregularis (strain DAOM 181602 / DAOM 197198 / MUCL 43194)</name>
    <name type="common">Arbuscular mycorrhizal fungus</name>
    <name type="synonym">Glomus intraradices</name>
    <dbReference type="NCBI Taxonomy" id="747089"/>
    <lineage>
        <taxon>Eukaryota</taxon>
        <taxon>Fungi</taxon>
        <taxon>Fungi incertae sedis</taxon>
        <taxon>Mucoromycota</taxon>
        <taxon>Glomeromycotina</taxon>
        <taxon>Glomeromycetes</taxon>
        <taxon>Glomerales</taxon>
        <taxon>Glomeraceae</taxon>
        <taxon>Rhizophagus</taxon>
    </lineage>
</organism>